<keyword evidence="4" id="KW-1185">Reference proteome</keyword>
<dbReference type="STRING" id="542762.A0A4S4E245"/>
<evidence type="ECO:0000256" key="2">
    <source>
        <dbReference type="ARBA" id="ARBA00012588"/>
    </source>
</evidence>
<dbReference type="EC" id="2.4.1.21" evidence="2"/>
<sequence>MLKKWLDSKLTIFMMIAMKYGSVPIARKTGGLNDSVFDVDDDTIPTQFRNGFTFLLPDEQGVNSALERALNHYKNNSRSWQELVEKVMRIDFSWDSSASLYEELYEKSVTRARSTRSPV</sequence>
<evidence type="ECO:0000256" key="1">
    <source>
        <dbReference type="ARBA" id="ARBA00001478"/>
    </source>
</evidence>
<reference evidence="3 4" key="1">
    <citation type="journal article" date="2018" name="Proc. Natl. Acad. Sci. U.S.A.">
        <title>Draft genome sequence of Camellia sinensis var. sinensis provides insights into the evolution of the tea genome and tea quality.</title>
        <authorList>
            <person name="Wei C."/>
            <person name="Yang H."/>
            <person name="Wang S."/>
            <person name="Zhao J."/>
            <person name="Liu C."/>
            <person name="Gao L."/>
            <person name="Xia E."/>
            <person name="Lu Y."/>
            <person name="Tai Y."/>
            <person name="She G."/>
            <person name="Sun J."/>
            <person name="Cao H."/>
            <person name="Tong W."/>
            <person name="Gao Q."/>
            <person name="Li Y."/>
            <person name="Deng W."/>
            <person name="Jiang X."/>
            <person name="Wang W."/>
            <person name="Chen Q."/>
            <person name="Zhang S."/>
            <person name="Li H."/>
            <person name="Wu J."/>
            <person name="Wang P."/>
            <person name="Li P."/>
            <person name="Shi C."/>
            <person name="Zheng F."/>
            <person name="Jian J."/>
            <person name="Huang B."/>
            <person name="Shan D."/>
            <person name="Shi M."/>
            <person name="Fang C."/>
            <person name="Yue Y."/>
            <person name="Li F."/>
            <person name="Li D."/>
            <person name="Wei S."/>
            <person name="Han B."/>
            <person name="Jiang C."/>
            <person name="Yin Y."/>
            <person name="Xia T."/>
            <person name="Zhang Z."/>
            <person name="Bennetzen J.L."/>
            <person name="Zhao S."/>
            <person name="Wan X."/>
        </authorList>
    </citation>
    <scope>NUCLEOTIDE SEQUENCE [LARGE SCALE GENOMIC DNA]</scope>
    <source>
        <strain evidence="4">cv. Shuchazao</strain>
        <tissue evidence="3">Leaf</tissue>
    </source>
</reference>
<organism evidence="3 4">
    <name type="scientific">Camellia sinensis var. sinensis</name>
    <name type="common">China tea</name>
    <dbReference type="NCBI Taxonomy" id="542762"/>
    <lineage>
        <taxon>Eukaryota</taxon>
        <taxon>Viridiplantae</taxon>
        <taxon>Streptophyta</taxon>
        <taxon>Embryophyta</taxon>
        <taxon>Tracheophyta</taxon>
        <taxon>Spermatophyta</taxon>
        <taxon>Magnoliopsida</taxon>
        <taxon>eudicotyledons</taxon>
        <taxon>Gunneridae</taxon>
        <taxon>Pentapetalae</taxon>
        <taxon>asterids</taxon>
        <taxon>Ericales</taxon>
        <taxon>Theaceae</taxon>
        <taxon>Camellia</taxon>
    </lineage>
</organism>
<comment type="catalytic activity">
    <reaction evidence="1">
        <text>[(1-&gt;4)-alpha-D-glucosyl](n) + ADP-alpha-D-glucose = [(1-&gt;4)-alpha-D-glucosyl](n+1) + ADP + H(+)</text>
        <dbReference type="Rhea" id="RHEA:18189"/>
        <dbReference type="Rhea" id="RHEA-COMP:9584"/>
        <dbReference type="Rhea" id="RHEA-COMP:9587"/>
        <dbReference type="ChEBI" id="CHEBI:15378"/>
        <dbReference type="ChEBI" id="CHEBI:15444"/>
        <dbReference type="ChEBI" id="CHEBI:57498"/>
        <dbReference type="ChEBI" id="CHEBI:456216"/>
        <dbReference type="EC" id="2.4.1.21"/>
    </reaction>
</comment>
<dbReference type="AlphaFoldDB" id="A0A4S4E245"/>
<protein>
    <recommendedName>
        <fullName evidence="2">starch synthase</fullName>
        <ecNumber evidence="2">2.4.1.21</ecNumber>
    </recommendedName>
</protein>
<dbReference type="PANTHER" id="PTHR46083">
    <property type="match status" value="1"/>
</dbReference>
<evidence type="ECO:0000313" key="3">
    <source>
        <dbReference type="EMBL" id="THG09898.1"/>
    </source>
</evidence>
<dbReference type="Proteomes" id="UP000306102">
    <property type="component" value="Unassembled WGS sequence"/>
</dbReference>
<evidence type="ECO:0000313" key="4">
    <source>
        <dbReference type="Proteomes" id="UP000306102"/>
    </source>
</evidence>
<dbReference type="SUPFAM" id="SSF53756">
    <property type="entry name" value="UDP-Glycosyltransferase/glycogen phosphorylase"/>
    <property type="match status" value="1"/>
</dbReference>
<name>A0A4S4E245_CAMSN</name>
<gene>
    <name evidence="3" type="ORF">TEA_008717</name>
</gene>
<dbReference type="EMBL" id="SDRB02008150">
    <property type="protein sequence ID" value="THG09898.1"/>
    <property type="molecule type" value="Genomic_DNA"/>
</dbReference>
<proteinExistence type="predicted"/>
<accession>A0A4S4E245</accession>
<dbReference type="GO" id="GO:0009011">
    <property type="term" value="F:alpha-1,4-glucan glucosyltransferase (ADP-glucose donor) activity"/>
    <property type="evidence" value="ECO:0007669"/>
    <property type="project" value="UniProtKB-EC"/>
</dbReference>
<comment type="caution">
    <text evidence="3">The sequence shown here is derived from an EMBL/GenBank/DDBJ whole genome shotgun (WGS) entry which is preliminary data.</text>
</comment>
<dbReference type="PANTHER" id="PTHR46083:SF2">
    <property type="entry name" value="STARCH SYNTHASE 4, CHLOROPLASTIC_AMYLOPLASTIC-RELATED"/>
    <property type="match status" value="1"/>
</dbReference>
<dbReference type="Gene3D" id="3.40.50.2000">
    <property type="entry name" value="Glycogen Phosphorylase B"/>
    <property type="match status" value="2"/>
</dbReference>